<dbReference type="AlphaFoldDB" id="A0A2P2MNE1"/>
<sequence length="144" mass="16468">MGNHHNKSNLHHLHKDHKYRHLDHHHQHLQCENQCAQLTPVYSMPQFGTPEGKPQNPDIYFEMAVSVCFQHGSQILRLLIFYYSNHNECHPLLSSPPASLLSSDDSCTATFGLISQFQSQSARTVMSVFQHMEQSHHSQSLAPD</sequence>
<evidence type="ECO:0000313" key="1">
    <source>
        <dbReference type="EMBL" id="MBX31756.1"/>
    </source>
</evidence>
<protein>
    <submittedName>
        <fullName evidence="1">Uncharacterized protein</fullName>
    </submittedName>
</protein>
<reference evidence="1" key="1">
    <citation type="submission" date="2018-02" db="EMBL/GenBank/DDBJ databases">
        <title>Rhizophora mucronata_Transcriptome.</title>
        <authorList>
            <person name="Meera S.P."/>
            <person name="Sreeshan A."/>
            <person name="Augustine A."/>
        </authorList>
    </citation>
    <scope>NUCLEOTIDE SEQUENCE</scope>
    <source>
        <tissue evidence="1">Leaf</tissue>
    </source>
</reference>
<name>A0A2P2MNE1_RHIMU</name>
<accession>A0A2P2MNE1</accession>
<dbReference type="EMBL" id="GGEC01051272">
    <property type="protein sequence ID" value="MBX31756.1"/>
    <property type="molecule type" value="Transcribed_RNA"/>
</dbReference>
<proteinExistence type="predicted"/>
<organism evidence="1">
    <name type="scientific">Rhizophora mucronata</name>
    <name type="common">Asiatic mangrove</name>
    <dbReference type="NCBI Taxonomy" id="61149"/>
    <lineage>
        <taxon>Eukaryota</taxon>
        <taxon>Viridiplantae</taxon>
        <taxon>Streptophyta</taxon>
        <taxon>Embryophyta</taxon>
        <taxon>Tracheophyta</taxon>
        <taxon>Spermatophyta</taxon>
        <taxon>Magnoliopsida</taxon>
        <taxon>eudicotyledons</taxon>
        <taxon>Gunneridae</taxon>
        <taxon>Pentapetalae</taxon>
        <taxon>rosids</taxon>
        <taxon>fabids</taxon>
        <taxon>Malpighiales</taxon>
        <taxon>Rhizophoraceae</taxon>
        <taxon>Rhizophora</taxon>
    </lineage>
</organism>